<dbReference type="EMBL" id="RYYV01000015">
    <property type="protein sequence ID" value="RUL72427.1"/>
    <property type="molecule type" value="Genomic_DNA"/>
</dbReference>
<protein>
    <recommendedName>
        <fullName evidence="4 9">Dihydropteroate synthase</fullName>
        <shortName evidence="9">DHPS</shortName>
        <ecNumber evidence="4 9">2.5.1.15</ecNumber>
    </recommendedName>
    <alternativeName>
        <fullName evidence="9">Dihydropteroate pyrophosphorylase</fullName>
    </alternativeName>
</protein>
<keyword evidence="6 9" id="KW-0479">Metal-binding</keyword>
<dbReference type="Gene3D" id="3.20.20.20">
    <property type="entry name" value="Dihydropteroate synthase-like"/>
    <property type="match status" value="1"/>
</dbReference>
<dbReference type="AlphaFoldDB" id="A0A3S0RY74"/>
<comment type="cofactor">
    <cofactor evidence="2 9">
        <name>Mg(2+)</name>
        <dbReference type="ChEBI" id="CHEBI:18420"/>
    </cofactor>
</comment>
<keyword evidence="7 9" id="KW-0460">Magnesium</keyword>
<feature type="region of interest" description="Disordered" evidence="10">
    <location>
        <begin position="282"/>
        <end position="301"/>
    </location>
</feature>
<comment type="pathway">
    <text evidence="3 9">Cofactor biosynthesis; tetrahydrofolate biosynthesis; 7,8-dihydrofolate from 2-amino-4-hydroxy-6-hydroxymethyl-7,8-dihydropteridine diphosphate and 4-aminobenzoate: step 1/2.</text>
</comment>
<dbReference type="PROSITE" id="PS00792">
    <property type="entry name" value="DHPS_1"/>
    <property type="match status" value="1"/>
</dbReference>
<dbReference type="GO" id="GO:0046872">
    <property type="term" value="F:metal ion binding"/>
    <property type="evidence" value="ECO:0007669"/>
    <property type="project" value="UniProtKB-KW"/>
</dbReference>
<dbReference type="EC" id="2.5.1.15" evidence="4 9"/>
<evidence type="ECO:0000256" key="4">
    <source>
        <dbReference type="ARBA" id="ARBA00012458"/>
    </source>
</evidence>
<dbReference type="OrthoDB" id="9811744at2"/>
<dbReference type="Proteomes" id="UP000274358">
    <property type="component" value="Unassembled WGS sequence"/>
</dbReference>
<dbReference type="InterPro" id="IPR011005">
    <property type="entry name" value="Dihydropteroate_synth-like_sf"/>
</dbReference>
<evidence type="ECO:0000256" key="1">
    <source>
        <dbReference type="ARBA" id="ARBA00000012"/>
    </source>
</evidence>
<dbReference type="GO" id="GO:0046656">
    <property type="term" value="P:folic acid biosynthetic process"/>
    <property type="evidence" value="ECO:0007669"/>
    <property type="project" value="UniProtKB-KW"/>
</dbReference>
<evidence type="ECO:0000256" key="8">
    <source>
        <dbReference type="ARBA" id="ARBA00022909"/>
    </source>
</evidence>
<gene>
    <name evidence="12" type="primary">folP</name>
    <name evidence="12" type="ORF">EKH80_17215</name>
</gene>
<evidence type="ECO:0000256" key="5">
    <source>
        <dbReference type="ARBA" id="ARBA00022679"/>
    </source>
</evidence>
<dbReference type="PANTHER" id="PTHR20941">
    <property type="entry name" value="FOLATE SYNTHESIS PROTEINS"/>
    <property type="match status" value="1"/>
</dbReference>
<evidence type="ECO:0000256" key="6">
    <source>
        <dbReference type="ARBA" id="ARBA00022723"/>
    </source>
</evidence>
<dbReference type="InterPro" id="IPR000489">
    <property type="entry name" value="Pterin-binding_dom"/>
</dbReference>
<dbReference type="InterPro" id="IPR045031">
    <property type="entry name" value="DHP_synth-like"/>
</dbReference>
<keyword evidence="8 9" id="KW-0289">Folate biosynthesis</keyword>
<comment type="function">
    <text evidence="9">Catalyzes the condensation of para-aminobenzoate (pABA) with 6-hydroxymethyl-7,8-dihydropterin diphosphate (DHPt-PP) to form 7,8-dihydropteroate (H2Pte), the immediate precursor of folate derivatives.</text>
</comment>
<dbReference type="NCBIfam" id="TIGR01496">
    <property type="entry name" value="DHPS"/>
    <property type="match status" value="1"/>
</dbReference>
<dbReference type="PROSITE" id="PS50972">
    <property type="entry name" value="PTERIN_BINDING"/>
    <property type="match status" value="1"/>
</dbReference>
<keyword evidence="13" id="KW-1185">Reference proteome</keyword>
<evidence type="ECO:0000313" key="12">
    <source>
        <dbReference type="EMBL" id="RUL72427.1"/>
    </source>
</evidence>
<evidence type="ECO:0000256" key="7">
    <source>
        <dbReference type="ARBA" id="ARBA00022842"/>
    </source>
</evidence>
<evidence type="ECO:0000256" key="2">
    <source>
        <dbReference type="ARBA" id="ARBA00001946"/>
    </source>
</evidence>
<evidence type="ECO:0000313" key="13">
    <source>
        <dbReference type="Proteomes" id="UP000274358"/>
    </source>
</evidence>
<dbReference type="Pfam" id="PF00809">
    <property type="entry name" value="Pterin_bind"/>
    <property type="match status" value="1"/>
</dbReference>
<organism evidence="12 13">
    <name type="scientific">Dyella choica</name>
    <dbReference type="NCBI Taxonomy" id="1927959"/>
    <lineage>
        <taxon>Bacteria</taxon>
        <taxon>Pseudomonadati</taxon>
        <taxon>Pseudomonadota</taxon>
        <taxon>Gammaproteobacteria</taxon>
        <taxon>Lysobacterales</taxon>
        <taxon>Rhodanobacteraceae</taxon>
        <taxon>Dyella</taxon>
    </lineage>
</organism>
<reference evidence="12 13" key="1">
    <citation type="submission" date="2018-12" db="EMBL/GenBank/DDBJ databases">
        <title>Dyella dinghuensis sp. nov. DHOA06 and Dyella choica sp. nov. 4M-K27, isolated from forest soil.</title>
        <authorList>
            <person name="Qiu L.-H."/>
            <person name="Gao Z.-H."/>
        </authorList>
    </citation>
    <scope>NUCLEOTIDE SEQUENCE [LARGE SCALE GENOMIC DNA]</scope>
    <source>
        <strain evidence="12 13">4M-K27</strain>
    </source>
</reference>
<name>A0A3S0RY74_9GAMM</name>
<dbReference type="CDD" id="cd00739">
    <property type="entry name" value="DHPS"/>
    <property type="match status" value="1"/>
</dbReference>
<feature type="domain" description="Pterin-binding" evidence="11">
    <location>
        <begin position="22"/>
        <end position="275"/>
    </location>
</feature>
<evidence type="ECO:0000256" key="10">
    <source>
        <dbReference type="SAM" id="MobiDB-lite"/>
    </source>
</evidence>
<dbReference type="RefSeq" id="WP_126686024.1">
    <property type="nucleotide sequence ID" value="NZ_RYYV01000015.1"/>
</dbReference>
<evidence type="ECO:0000256" key="9">
    <source>
        <dbReference type="RuleBase" id="RU361205"/>
    </source>
</evidence>
<accession>A0A3S0RY74</accession>
<comment type="catalytic activity">
    <reaction evidence="1">
        <text>(7,8-dihydropterin-6-yl)methyl diphosphate + 4-aminobenzoate = 7,8-dihydropteroate + diphosphate</text>
        <dbReference type="Rhea" id="RHEA:19949"/>
        <dbReference type="ChEBI" id="CHEBI:17836"/>
        <dbReference type="ChEBI" id="CHEBI:17839"/>
        <dbReference type="ChEBI" id="CHEBI:33019"/>
        <dbReference type="ChEBI" id="CHEBI:72950"/>
        <dbReference type="EC" id="2.5.1.15"/>
    </reaction>
</comment>
<evidence type="ECO:0000259" key="11">
    <source>
        <dbReference type="PROSITE" id="PS50972"/>
    </source>
</evidence>
<dbReference type="UniPathway" id="UPA00077">
    <property type="reaction ID" value="UER00156"/>
</dbReference>
<dbReference type="SUPFAM" id="SSF51717">
    <property type="entry name" value="Dihydropteroate synthetase-like"/>
    <property type="match status" value="1"/>
</dbReference>
<keyword evidence="5 9" id="KW-0808">Transferase</keyword>
<dbReference type="GO" id="GO:0005829">
    <property type="term" value="C:cytosol"/>
    <property type="evidence" value="ECO:0007669"/>
    <property type="project" value="TreeGrafter"/>
</dbReference>
<dbReference type="GO" id="GO:0004156">
    <property type="term" value="F:dihydropteroate synthase activity"/>
    <property type="evidence" value="ECO:0007669"/>
    <property type="project" value="UniProtKB-EC"/>
</dbReference>
<comment type="caution">
    <text evidence="12">The sequence shown here is derived from an EMBL/GenBank/DDBJ whole genome shotgun (WGS) entry which is preliminary data.</text>
</comment>
<dbReference type="PANTHER" id="PTHR20941:SF1">
    <property type="entry name" value="FOLIC ACID SYNTHESIS PROTEIN FOL1"/>
    <property type="match status" value="1"/>
</dbReference>
<dbReference type="GO" id="GO:0046654">
    <property type="term" value="P:tetrahydrofolate biosynthetic process"/>
    <property type="evidence" value="ECO:0007669"/>
    <property type="project" value="UniProtKB-UniPathway"/>
</dbReference>
<proteinExistence type="inferred from homology"/>
<comment type="similarity">
    <text evidence="9">Belongs to the DHPS family.</text>
</comment>
<dbReference type="PROSITE" id="PS00793">
    <property type="entry name" value="DHPS_2"/>
    <property type="match status" value="1"/>
</dbReference>
<dbReference type="InterPro" id="IPR006390">
    <property type="entry name" value="DHP_synth_dom"/>
</dbReference>
<evidence type="ECO:0000256" key="3">
    <source>
        <dbReference type="ARBA" id="ARBA00004763"/>
    </source>
</evidence>
<sequence length="301" mass="32537">MTTDLFATVLDCNGRPLTLDRPRVVGIINVTPDSFSDGGQFSSTAAAVEHGLRLADEGADMLDIGGESTRPGAVDVPVEEELQRVIPVIEQLIARTSLPIAIDTSKPEVMRAAVAAGAGMINDVRALRSEGAMDAASELRVPICLMHMQGEPRSMQDEPHYDDVVGEVHRFLTDRLFACEMAGIDRRKVMVDPGFGFGKALEHNLALLRKLQRFADLGSGVYVGLSRKSMIGTLTGRQEHAERAAGSVAAALIAVQRGARMVRVHDVAPTVDALKVWHAVQAGDTPERRDKPKMPSWPDDD</sequence>